<evidence type="ECO:0000313" key="8">
    <source>
        <dbReference type="EMBL" id="KAK4501535.1"/>
    </source>
</evidence>
<dbReference type="PRINTS" id="PR00463">
    <property type="entry name" value="EP450I"/>
</dbReference>
<feature type="transmembrane region" description="Helical" evidence="7">
    <location>
        <begin position="6"/>
        <end position="27"/>
    </location>
</feature>
<dbReference type="InterPro" id="IPR050196">
    <property type="entry name" value="Cytochrome_P450_Monoox"/>
</dbReference>
<name>A0ABR0EJV8_ZASCE</name>
<comment type="caution">
    <text evidence="8">The sequence shown here is derived from an EMBL/GenBank/DDBJ whole genome shotgun (WGS) entry which is preliminary data.</text>
</comment>
<dbReference type="Gene3D" id="1.10.630.10">
    <property type="entry name" value="Cytochrome P450"/>
    <property type="match status" value="1"/>
</dbReference>
<sequence>MLQLLQSPLVGIVLCIAILTYVGRWLAAGYDSRRRTHGKHGPPHSMIWGSLKEMGAVAMANPRRVHPHVYPHLLRKKFKLDSVFFVDPWPFGYDPFIAVMDPAVAQQVSDYNAKKHYSMGFYLVPLLGHDDMVSANGELWKRWRTMFNPGFSTQHLMTLVPGIVDDVLVYVEKLNEHVEKGDVFRLEEETTRLTIDVIGKVVLDLHFNMQRGENPCIEALREQVHLLPNEGSQNPLEMWHPWGIYRRWRNDRLMKDYIGKVLDERFATKGSTAVKTERKRTVIDLALWNYVSGKEDVTELKNDTTTPKMDEAFKQGAITQIRAFLFAGHDTTSSTMCYVFHLLKKHPEVHKTLCAEHESILGPIETTADTIRSRPHLLNKLEYTLAVLKETLRLFPAASGPREGEKDLNLHLSNGEIINTEGFMVWLLHYGLGRNEEVWGPTVDEFKPDRFLPANAHKIPEGAWRPFEQGQRNCLGQNLALLESRVIMALVCRRFEFHLALDRLEEVMGDGSFYARNESFRKGSQEVEGEELYQILVGAAKPREGMPVRVTRLDGREG</sequence>
<gene>
    <name evidence="8" type="ORF">PRZ48_007344</name>
</gene>
<evidence type="ECO:0000256" key="7">
    <source>
        <dbReference type="SAM" id="Phobius"/>
    </source>
</evidence>
<evidence type="ECO:0008006" key="10">
    <source>
        <dbReference type="Google" id="ProtNLM"/>
    </source>
</evidence>
<evidence type="ECO:0000256" key="2">
    <source>
        <dbReference type="ARBA" id="ARBA00022617"/>
    </source>
</evidence>
<dbReference type="PANTHER" id="PTHR24291:SF50">
    <property type="entry name" value="BIFUNCTIONAL ALBAFLAVENONE MONOOXYGENASE_TERPENE SYNTHASE"/>
    <property type="match status" value="1"/>
</dbReference>
<evidence type="ECO:0000256" key="1">
    <source>
        <dbReference type="ARBA" id="ARBA00010617"/>
    </source>
</evidence>
<dbReference type="InterPro" id="IPR002401">
    <property type="entry name" value="Cyt_P450_E_grp-I"/>
</dbReference>
<dbReference type="PRINTS" id="PR00385">
    <property type="entry name" value="P450"/>
</dbReference>
<dbReference type="Pfam" id="PF00067">
    <property type="entry name" value="p450"/>
    <property type="match status" value="1"/>
</dbReference>
<organism evidence="8 9">
    <name type="scientific">Zasmidium cellare</name>
    <name type="common">Wine cellar mold</name>
    <name type="synonym">Racodium cellare</name>
    <dbReference type="NCBI Taxonomy" id="395010"/>
    <lineage>
        <taxon>Eukaryota</taxon>
        <taxon>Fungi</taxon>
        <taxon>Dikarya</taxon>
        <taxon>Ascomycota</taxon>
        <taxon>Pezizomycotina</taxon>
        <taxon>Dothideomycetes</taxon>
        <taxon>Dothideomycetidae</taxon>
        <taxon>Mycosphaerellales</taxon>
        <taxon>Mycosphaerellaceae</taxon>
        <taxon>Zasmidium</taxon>
    </lineage>
</organism>
<dbReference type="SUPFAM" id="SSF48264">
    <property type="entry name" value="Cytochrome P450"/>
    <property type="match status" value="1"/>
</dbReference>
<accession>A0ABR0EJV8</accession>
<evidence type="ECO:0000256" key="4">
    <source>
        <dbReference type="ARBA" id="ARBA00023002"/>
    </source>
</evidence>
<keyword evidence="9" id="KW-1185">Reference proteome</keyword>
<protein>
    <recommendedName>
        <fullName evidence="10">Cytochrome P450</fullName>
    </recommendedName>
</protein>
<dbReference type="InterPro" id="IPR036396">
    <property type="entry name" value="Cyt_P450_sf"/>
</dbReference>
<dbReference type="PANTHER" id="PTHR24291">
    <property type="entry name" value="CYTOCHROME P450 FAMILY 4"/>
    <property type="match status" value="1"/>
</dbReference>
<keyword evidence="7" id="KW-0472">Membrane</keyword>
<dbReference type="Proteomes" id="UP001305779">
    <property type="component" value="Unassembled WGS sequence"/>
</dbReference>
<reference evidence="8 9" key="1">
    <citation type="journal article" date="2023" name="G3 (Bethesda)">
        <title>A chromosome-level genome assembly of Zasmidium syzygii isolated from banana leaves.</title>
        <authorList>
            <person name="van Westerhoven A.C."/>
            <person name="Mehrabi R."/>
            <person name="Talebi R."/>
            <person name="Steentjes M.B.F."/>
            <person name="Corcolon B."/>
            <person name="Chong P.A."/>
            <person name="Kema G.H.J."/>
            <person name="Seidl M.F."/>
        </authorList>
    </citation>
    <scope>NUCLEOTIDE SEQUENCE [LARGE SCALE GENOMIC DNA]</scope>
    <source>
        <strain evidence="8 9">P124</strain>
    </source>
</reference>
<keyword evidence="7" id="KW-0812">Transmembrane</keyword>
<keyword evidence="5" id="KW-0408">Iron</keyword>
<dbReference type="CDD" id="cd11051">
    <property type="entry name" value="CYP59-like"/>
    <property type="match status" value="1"/>
</dbReference>
<proteinExistence type="inferred from homology"/>
<keyword evidence="2" id="KW-0349">Heme</keyword>
<keyword evidence="3" id="KW-0479">Metal-binding</keyword>
<keyword evidence="6" id="KW-0503">Monooxygenase</keyword>
<keyword evidence="4" id="KW-0560">Oxidoreductase</keyword>
<keyword evidence="7" id="KW-1133">Transmembrane helix</keyword>
<evidence type="ECO:0000256" key="5">
    <source>
        <dbReference type="ARBA" id="ARBA00023004"/>
    </source>
</evidence>
<dbReference type="EMBL" id="JAXOVC010000005">
    <property type="protein sequence ID" value="KAK4501535.1"/>
    <property type="molecule type" value="Genomic_DNA"/>
</dbReference>
<comment type="similarity">
    <text evidence="1">Belongs to the cytochrome P450 family.</text>
</comment>
<dbReference type="InterPro" id="IPR001128">
    <property type="entry name" value="Cyt_P450"/>
</dbReference>
<evidence type="ECO:0000256" key="6">
    <source>
        <dbReference type="ARBA" id="ARBA00023033"/>
    </source>
</evidence>
<evidence type="ECO:0000313" key="9">
    <source>
        <dbReference type="Proteomes" id="UP001305779"/>
    </source>
</evidence>
<evidence type="ECO:0000256" key="3">
    <source>
        <dbReference type="ARBA" id="ARBA00022723"/>
    </source>
</evidence>